<dbReference type="Proteomes" id="UP001610432">
    <property type="component" value="Unassembled WGS sequence"/>
</dbReference>
<dbReference type="CDD" id="cd13850">
    <property type="entry name" value="CuRO_1_Abr2_like"/>
    <property type="match status" value="1"/>
</dbReference>
<dbReference type="InterPro" id="IPR045087">
    <property type="entry name" value="Cu-oxidase_fam"/>
</dbReference>
<dbReference type="GeneID" id="98143056"/>
<dbReference type="Gene3D" id="2.60.40.420">
    <property type="entry name" value="Cupredoxins - blue copper proteins"/>
    <property type="match status" value="3"/>
</dbReference>
<dbReference type="CDD" id="cd13876">
    <property type="entry name" value="CuRO_2_Abr2_like"/>
    <property type="match status" value="1"/>
</dbReference>
<comment type="caution">
    <text evidence="11">The sequence shown here is derived from an EMBL/GenBank/DDBJ whole genome shotgun (WGS) entry which is preliminary data.</text>
</comment>
<dbReference type="PANTHER" id="PTHR11709">
    <property type="entry name" value="MULTI-COPPER OXIDASE"/>
    <property type="match status" value="1"/>
</dbReference>
<keyword evidence="4" id="KW-0560">Oxidoreductase</keyword>
<feature type="domain" description="Plastocyanin-like" evidence="9">
    <location>
        <begin position="481"/>
        <end position="603"/>
    </location>
</feature>
<feature type="chain" id="PRO_5047365255" evidence="7">
    <location>
        <begin position="20"/>
        <end position="619"/>
    </location>
</feature>
<dbReference type="PANTHER" id="PTHR11709:SF488">
    <property type="entry name" value="LACCASE-RELATED"/>
    <property type="match status" value="1"/>
</dbReference>
<dbReference type="Pfam" id="PF07731">
    <property type="entry name" value="Cu-oxidase_2"/>
    <property type="match status" value="1"/>
</dbReference>
<evidence type="ECO:0000256" key="3">
    <source>
        <dbReference type="ARBA" id="ARBA00022729"/>
    </source>
</evidence>
<evidence type="ECO:0000256" key="4">
    <source>
        <dbReference type="ARBA" id="ARBA00023002"/>
    </source>
</evidence>
<dbReference type="PROSITE" id="PS00080">
    <property type="entry name" value="MULTICOPPER_OXIDASE2"/>
    <property type="match status" value="1"/>
</dbReference>
<dbReference type="RefSeq" id="XP_070890361.1">
    <property type="nucleotide sequence ID" value="XM_071027984.1"/>
</dbReference>
<dbReference type="InterPro" id="IPR011706">
    <property type="entry name" value="Cu-oxidase_C"/>
</dbReference>
<dbReference type="InterPro" id="IPR001117">
    <property type="entry name" value="Cu-oxidase_2nd"/>
</dbReference>
<feature type="domain" description="Plastocyanin-like" evidence="8">
    <location>
        <begin position="171"/>
        <end position="372"/>
    </location>
</feature>
<dbReference type="InterPro" id="IPR011707">
    <property type="entry name" value="Cu-oxidase-like_N"/>
</dbReference>
<accession>A0ABR4M455</accession>
<evidence type="ECO:0000256" key="7">
    <source>
        <dbReference type="SAM" id="SignalP"/>
    </source>
</evidence>
<comment type="similarity">
    <text evidence="1">Belongs to the multicopper oxidase family.</text>
</comment>
<evidence type="ECO:0000259" key="8">
    <source>
        <dbReference type="Pfam" id="PF00394"/>
    </source>
</evidence>
<feature type="signal peptide" evidence="7">
    <location>
        <begin position="1"/>
        <end position="19"/>
    </location>
</feature>
<reference evidence="11 12" key="1">
    <citation type="submission" date="2024-07" db="EMBL/GenBank/DDBJ databases">
        <title>Section-level genome sequencing and comparative genomics of Aspergillus sections Usti and Cavernicolus.</title>
        <authorList>
            <consortium name="Lawrence Berkeley National Laboratory"/>
            <person name="Nybo J.L."/>
            <person name="Vesth T.C."/>
            <person name="Theobald S."/>
            <person name="Frisvad J.C."/>
            <person name="Larsen T.O."/>
            <person name="Kjaerboelling I."/>
            <person name="Rothschild-Mancinelli K."/>
            <person name="Lyhne E.K."/>
            <person name="Kogle M.E."/>
            <person name="Barry K."/>
            <person name="Clum A."/>
            <person name="Na H."/>
            <person name="Ledsgaard L."/>
            <person name="Lin J."/>
            <person name="Lipzen A."/>
            <person name="Kuo A."/>
            <person name="Riley R."/>
            <person name="Mondo S."/>
            <person name="Labutti K."/>
            <person name="Haridas S."/>
            <person name="Pangalinan J."/>
            <person name="Salamov A.A."/>
            <person name="Simmons B.A."/>
            <person name="Magnuson J.K."/>
            <person name="Chen J."/>
            <person name="Drula E."/>
            <person name="Henrissat B."/>
            <person name="Wiebenga A."/>
            <person name="Lubbers R.J."/>
            <person name="Gomes A.C."/>
            <person name="Macurrencykelacurrency M.R."/>
            <person name="Stajich J."/>
            <person name="Grigoriev I.V."/>
            <person name="Mortensen U.H."/>
            <person name="De Vries R.P."/>
            <person name="Baker S.E."/>
            <person name="Andersen M.R."/>
        </authorList>
    </citation>
    <scope>NUCLEOTIDE SEQUENCE [LARGE SCALE GENOMIC DNA]</scope>
    <source>
        <strain evidence="11 12">CBS 449.75</strain>
    </source>
</reference>
<feature type="domain" description="Plastocyanin-like" evidence="10">
    <location>
        <begin position="28"/>
        <end position="142"/>
    </location>
</feature>
<proteinExistence type="inferred from homology"/>
<protein>
    <submittedName>
        <fullName evidence="11">Laccase-1</fullName>
    </submittedName>
</protein>
<dbReference type="Pfam" id="PF00394">
    <property type="entry name" value="Cu-oxidase"/>
    <property type="match status" value="1"/>
</dbReference>
<keyword evidence="3 7" id="KW-0732">Signal</keyword>
<dbReference type="Pfam" id="PF07732">
    <property type="entry name" value="Cu-oxidase_3"/>
    <property type="match status" value="1"/>
</dbReference>
<dbReference type="SUPFAM" id="SSF49503">
    <property type="entry name" value="Cupredoxins"/>
    <property type="match status" value="3"/>
</dbReference>
<evidence type="ECO:0000256" key="6">
    <source>
        <dbReference type="ARBA" id="ARBA00023180"/>
    </source>
</evidence>
<gene>
    <name evidence="11" type="ORF">BJX67DRAFT_342125</name>
</gene>
<evidence type="ECO:0000259" key="9">
    <source>
        <dbReference type="Pfam" id="PF07731"/>
    </source>
</evidence>
<dbReference type="CDD" id="cd13898">
    <property type="entry name" value="CuRO_3_Abr2_like"/>
    <property type="match status" value="1"/>
</dbReference>
<evidence type="ECO:0000313" key="12">
    <source>
        <dbReference type="Proteomes" id="UP001610432"/>
    </source>
</evidence>
<keyword evidence="2" id="KW-0479">Metal-binding</keyword>
<keyword evidence="12" id="KW-1185">Reference proteome</keyword>
<dbReference type="InterPro" id="IPR002355">
    <property type="entry name" value="Cu_oxidase_Cu_BS"/>
</dbReference>
<evidence type="ECO:0000256" key="5">
    <source>
        <dbReference type="ARBA" id="ARBA00023008"/>
    </source>
</evidence>
<sequence length="619" mass="68225">MYLPPLLQGLTLCLGLSSARLVRQTLELTWETGAPNGGEPRDMIFTNGQYPGPELVWDEGDDVEVLVFNSLPFNTTVHWHGLEMKETPWADGVPGLSQRPIEPGSSFLYEFKAYPAGTFWYHSHYKGLVQDGQVGSIYIRRKPDAPRPYSAITEDENELAQLIMAENNPNLILVTDWTYLTADDYHQVEVESGFNVFCVDSLLINGRGSVYCPGYEYLEEVGGEGIKAVLEGTHLTEKGCLQPDLYNVQGDYGNWNISAVPPAVVFDCTPSEGEITVITVNPEENGWASLNFIAGTSQKGLTFSVDNHPMWVYEVDGQLVEPRQVEMVAAYNGARYAVMIKLDQTPGEYTIRAADNGGDQVMSEFAILSYANAYTESGDIPQARLGPHSEGYMNYGGGNTSSSTRQLVFTENLPAFDAPHPPPPSAFDIPVVTLRTAMTRVNSSYSWSLGHHALYEPEITSSTPLLFEPDPLATVGERYALSTPSNTWVDIVLEIIANNHDPIHPPHPIHKHGNRAYIIGSGEGPFTWSSVAEASSARPELFEVAAKPALRDTFVMNLFDSRRQTGSWVVIRYYVSGGKFASLLHCHIVSHQVGGMALALLEGVDVWDSGDWSEPYGYV</sequence>
<name>A0ABR4M455_9EURO</name>
<evidence type="ECO:0000313" key="11">
    <source>
        <dbReference type="EMBL" id="KAL2871382.1"/>
    </source>
</evidence>
<keyword evidence="5" id="KW-0186">Copper</keyword>
<keyword evidence="6" id="KW-0325">Glycoprotein</keyword>
<dbReference type="EMBL" id="JBFXLQ010000003">
    <property type="protein sequence ID" value="KAL2871382.1"/>
    <property type="molecule type" value="Genomic_DNA"/>
</dbReference>
<evidence type="ECO:0000256" key="1">
    <source>
        <dbReference type="ARBA" id="ARBA00010609"/>
    </source>
</evidence>
<evidence type="ECO:0000259" key="10">
    <source>
        <dbReference type="Pfam" id="PF07732"/>
    </source>
</evidence>
<organism evidence="11 12">
    <name type="scientific">Aspergillus lucknowensis</name>
    <dbReference type="NCBI Taxonomy" id="176173"/>
    <lineage>
        <taxon>Eukaryota</taxon>
        <taxon>Fungi</taxon>
        <taxon>Dikarya</taxon>
        <taxon>Ascomycota</taxon>
        <taxon>Pezizomycotina</taxon>
        <taxon>Eurotiomycetes</taxon>
        <taxon>Eurotiomycetidae</taxon>
        <taxon>Eurotiales</taxon>
        <taxon>Aspergillaceae</taxon>
        <taxon>Aspergillus</taxon>
        <taxon>Aspergillus subgen. Nidulantes</taxon>
    </lineage>
</organism>
<dbReference type="InterPro" id="IPR008972">
    <property type="entry name" value="Cupredoxin"/>
</dbReference>
<evidence type="ECO:0000256" key="2">
    <source>
        <dbReference type="ARBA" id="ARBA00022723"/>
    </source>
</evidence>